<feature type="signal peptide" evidence="1">
    <location>
        <begin position="1"/>
        <end position="24"/>
    </location>
</feature>
<dbReference type="InterPro" id="IPR007730">
    <property type="entry name" value="SPOR-like_dom"/>
</dbReference>
<comment type="caution">
    <text evidence="3">The sequence shown here is derived from an EMBL/GenBank/DDBJ whole genome shotgun (WGS) entry which is preliminary data.</text>
</comment>
<dbReference type="InterPro" id="IPR036680">
    <property type="entry name" value="SPOR-like_sf"/>
</dbReference>
<sequence>MKFTLKKISFNCLILFVFTCYANAQQAQVRIEQDKDIAKLLEFKKDLSTVDLYKIQVFQGNRSNAEAAKSKFASLYGEWPISMEYETPNYKIWVGNFRSRLEADKALIKIKKNYMNAFIFKPKKEKKTP</sequence>
<dbReference type="Proteomes" id="UP001595953">
    <property type="component" value="Unassembled WGS sequence"/>
</dbReference>
<evidence type="ECO:0000259" key="2">
    <source>
        <dbReference type="Pfam" id="PF05036"/>
    </source>
</evidence>
<dbReference type="RefSeq" id="WP_387963117.1">
    <property type="nucleotide sequence ID" value="NZ_JBHSGP010000014.1"/>
</dbReference>
<evidence type="ECO:0000256" key="1">
    <source>
        <dbReference type="SAM" id="SignalP"/>
    </source>
</evidence>
<proteinExistence type="predicted"/>
<name>A0ABV9N437_9FLAO</name>
<keyword evidence="4" id="KW-1185">Reference proteome</keyword>
<feature type="domain" description="SPOR" evidence="2">
    <location>
        <begin position="53"/>
        <end position="120"/>
    </location>
</feature>
<evidence type="ECO:0000313" key="3">
    <source>
        <dbReference type="EMBL" id="MFC4722530.1"/>
    </source>
</evidence>
<dbReference type="Gene3D" id="3.30.70.1070">
    <property type="entry name" value="Sporulation related repeat"/>
    <property type="match status" value="1"/>
</dbReference>
<accession>A0ABV9N437</accession>
<reference evidence="4" key="1">
    <citation type="journal article" date="2019" name="Int. J. Syst. Evol. Microbiol.">
        <title>The Global Catalogue of Microorganisms (GCM) 10K type strain sequencing project: providing services to taxonomists for standard genome sequencing and annotation.</title>
        <authorList>
            <consortium name="The Broad Institute Genomics Platform"/>
            <consortium name="The Broad Institute Genome Sequencing Center for Infectious Disease"/>
            <person name="Wu L."/>
            <person name="Ma J."/>
        </authorList>
    </citation>
    <scope>NUCLEOTIDE SEQUENCE [LARGE SCALE GENOMIC DNA]</scope>
    <source>
        <strain evidence="4">CCUG 63682</strain>
    </source>
</reference>
<protein>
    <submittedName>
        <fullName evidence="3">SPOR domain-containing protein</fullName>
    </submittedName>
</protein>
<keyword evidence="1" id="KW-0732">Signal</keyword>
<organism evidence="3 4">
    <name type="scientific">Geojedonia litorea</name>
    <dbReference type="NCBI Taxonomy" id="1268269"/>
    <lineage>
        <taxon>Bacteria</taxon>
        <taxon>Pseudomonadati</taxon>
        <taxon>Bacteroidota</taxon>
        <taxon>Flavobacteriia</taxon>
        <taxon>Flavobacteriales</taxon>
        <taxon>Flavobacteriaceae</taxon>
        <taxon>Geojedonia</taxon>
    </lineage>
</organism>
<feature type="chain" id="PRO_5047146304" evidence="1">
    <location>
        <begin position="25"/>
        <end position="129"/>
    </location>
</feature>
<dbReference type="SUPFAM" id="SSF110997">
    <property type="entry name" value="Sporulation related repeat"/>
    <property type="match status" value="1"/>
</dbReference>
<gene>
    <name evidence="3" type="ORF">ACFO5O_09365</name>
</gene>
<evidence type="ECO:0000313" key="4">
    <source>
        <dbReference type="Proteomes" id="UP001595953"/>
    </source>
</evidence>
<dbReference type="EMBL" id="JBHSGP010000014">
    <property type="protein sequence ID" value="MFC4722530.1"/>
    <property type="molecule type" value="Genomic_DNA"/>
</dbReference>
<dbReference type="Pfam" id="PF05036">
    <property type="entry name" value="SPOR"/>
    <property type="match status" value="1"/>
</dbReference>